<dbReference type="AlphaFoldDB" id="L9W4A5"/>
<proteinExistence type="predicted"/>
<comment type="caution">
    <text evidence="1">The sequence shown here is derived from an EMBL/GenBank/DDBJ whole genome shotgun (WGS) entry which is preliminary data.</text>
</comment>
<name>L9W4A5_9EURY</name>
<dbReference type="PATRIC" id="fig|1230460.4.peg.2096"/>
<dbReference type="InterPro" id="IPR057175">
    <property type="entry name" value="DUF7853"/>
</dbReference>
<sequence>MLASYLDESIDEGESAPEWILESIDAVEAGDRTTVLTSAQARNLYDAMTSYVDDGAIPERDAVHGSTVADRLETRLESVEPTSQ</sequence>
<evidence type="ECO:0000313" key="2">
    <source>
        <dbReference type="Proteomes" id="UP000011661"/>
    </source>
</evidence>
<dbReference type="Proteomes" id="UP000011661">
    <property type="component" value="Unassembled WGS sequence"/>
</dbReference>
<protein>
    <submittedName>
        <fullName evidence="1">Uncharacterized protein</fullName>
    </submittedName>
</protein>
<dbReference type="EMBL" id="AOHX01000039">
    <property type="protein sequence ID" value="ELY44290.1"/>
    <property type="molecule type" value="Genomic_DNA"/>
</dbReference>
<accession>L9W4A5</accession>
<evidence type="ECO:0000313" key="1">
    <source>
        <dbReference type="EMBL" id="ELY44290.1"/>
    </source>
</evidence>
<gene>
    <name evidence="1" type="ORF">C495_10324</name>
</gene>
<keyword evidence="2" id="KW-1185">Reference proteome</keyword>
<organism evidence="1 2">
    <name type="scientific">Natronorubrum sulfidifaciens JCM 14089</name>
    <dbReference type="NCBI Taxonomy" id="1230460"/>
    <lineage>
        <taxon>Archaea</taxon>
        <taxon>Methanobacteriati</taxon>
        <taxon>Methanobacteriota</taxon>
        <taxon>Stenosarchaea group</taxon>
        <taxon>Halobacteria</taxon>
        <taxon>Halobacteriales</taxon>
        <taxon>Natrialbaceae</taxon>
        <taxon>Natronorubrum</taxon>
    </lineage>
</organism>
<dbReference type="Pfam" id="PF25251">
    <property type="entry name" value="DUF7853"/>
    <property type="match status" value="1"/>
</dbReference>
<reference evidence="1 2" key="1">
    <citation type="journal article" date="2014" name="PLoS Genet.">
        <title>Phylogenetically driven sequencing of extremely halophilic archaea reveals strategies for static and dynamic osmo-response.</title>
        <authorList>
            <person name="Becker E.A."/>
            <person name="Seitzer P.M."/>
            <person name="Tritt A."/>
            <person name="Larsen D."/>
            <person name="Krusor M."/>
            <person name="Yao A.I."/>
            <person name="Wu D."/>
            <person name="Madern D."/>
            <person name="Eisen J.A."/>
            <person name="Darling A.E."/>
            <person name="Facciotti M.T."/>
        </authorList>
    </citation>
    <scope>NUCLEOTIDE SEQUENCE [LARGE SCALE GENOMIC DNA]</scope>
    <source>
        <strain evidence="1 2">JCM 14089</strain>
    </source>
</reference>
<dbReference type="eggNOG" id="arCOG09242">
    <property type="taxonomic scope" value="Archaea"/>
</dbReference>